<evidence type="ECO:0000313" key="1">
    <source>
        <dbReference type="EMBL" id="KAI9914563.1"/>
    </source>
</evidence>
<proteinExistence type="predicted"/>
<keyword evidence="2" id="KW-1185">Reference proteome</keyword>
<protein>
    <submittedName>
        <fullName evidence="1">Uncharacterized protein</fullName>
    </submittedName>
</protein>
<gene>
    <name evidence="1" type="ORF">PsorP6_008097</name>
</gene>
<evidence type="ECO:0000313" key="2">
    <source>
        <dbReference type="Proteomes" id="UP001163321"/>
    </source>
</evidence>
<organism evidence="1 2">
    <name type="scientific">Peronosclerospora sorghi</name>
    <dbReference type="NCBI Taxonomy" id="230839"/>
    <lineage>
        <taxon>Eukaryota</taxon>
        <taxon>Sar</taxon>
        <taxon>Stramenopiles</taxon>
        <taxon>Oomycota</taxon>
        <taxon>Peronosporomycetes</taxon>
        <taxon>Peronosporales</taxon>
        <taxon>Peronosporaceae</taxon>
        <taxon>Peronosclerospora</taxon>
    </lineage>
</organism>
<dbReference type="Proteomes" id="UP001163321">
    <property type="component" value="Chromosome 3"/>
</dbReference>
<comment type="caution">
    <text evidence="1">The sequence shown here is derived from an EMBL/GenBank/DDBJ whole genome shotgun (WGS) entry which is preliminary data.</text>
</comment>
<name>A0ACC0W8X7_9STRA</name>
<accession>A0ACC0W8X7</accession>
<dbReference type="EMBL" id="CM047582">
    <property type="protein sequence ID" value="KAI9914563.1"/>
    <property type="molecule type" value="Genomic_DNA"/>
</dbReference>
<sequence>MRSCKYSQQRVEEKERVSLLPKVERGDGRGGSLYAQAAEKDSRTKHENVAHWSDCLLLGKFTSDVLSHALQNRFQTHKVDVETHPAGAEKRTRMHENRQGYIVRDIMIRSMS</sequence>
<reference evidence="1 2" key="1">
    <citation type="journal article" date="2022" name="bioRxiv">
        <title>The genome of the oomycete Peronosclerospora sorghi, a cosmopolitan pathogen of maize and sorghum, is inflated with dispersed pseudogenes.</title>
        <authorList>
            <person name="Fletcher K."/>
            <person name="Martin F."/>
            <person name="Isakeit T."/>
            <person name="Cavanaugh K."/>
            <person name="Magill C."/>
            <person name="Michelmore R."/>
        </authorList>
    </citation>
    <scope>NUCLEOTIDE SEQUENCE [LARGE SCALE GENOMIC DNA]</scope>
    <source>
        <strain evidence="1">P6</strain>
    </source>
</reference>